<gene>
    <name evidence="3" type="ORF">EV686_101738</name>
</gene>
<dbReference type="PRINTS" id="PR00081">
    <property type="entry name" value="GDHRDH"/>
</dbReference>
<evidence type="ECO:0000256" key="2">
    <source>
        <dbReference type="ARBA" id="ARBA00023002"/>
    </source>
</evidence>
<organism evidence="3 4">
    <name type="scientific">Paracandidimonas soli</name>
    <dbReference type="NCBI Taxonomy" id="1917182"/>
    <lineage>
        <taxon>Bacteria</taxon>
        <taxon>Pseudomonadati</taxon>
        <taxon>Pseudomonadota</taxon>
        <taxon>Betaproteobacteria</taxon>
        <taxon>Burkholderiales</taxon>
        <taxon>Alcaligenaceae</taxon>
        <taxon>Paracandidimonas</taxon>
    </lineage>
</organism>
<protein>
    <submittedName>
        <fullName evidence="3">3-oxoacyl-[acyl-carrier protein] reductase</fullName>
    </submittedName>
</protein>
<dbReference type="InterPro" id="IPR002347">
    <property type="entry name" value="SDR_fam"/>
</dbReference>
<comment type="similarity">
    <text evidence="1">Belongs to the short-chain dehydrogenases/reductases (SDR) family.</text>
</comment>
<dbReference type="InterPro" id="IPR020904">
    <property type="entry name" value="Sc_DH/Rdtase_CS"/>
</dbReference>
<reference evidence="3 4" key="1">
    <citation type="submission" date="2019-03" db="EMBL/GenBank/DDBJ databases">
        <title>Genomic Encyclopedia of Type Strains, Phase IV (KMG-IV): sequencing the most valuable type-strain genomes for metagenomic binning, comparative biology and taxonomic classification.</title>
        <authorList>
            <person name="Goeker M."/>
        </authorList>
    </citation>
    <scope>NUCLEOTIDE SEQUENCE [LARGE SCALE GENOMIC DNA]</scope>
    <source>
        <strain evidence="3 4">DSM 100048</strain>
    </source>
</reference>
<dbReference type="InterPro" id="IPR036291">
    <property type="entry name" value="NAD(P)-bd_dom_sf"/>
</dbReference>
<keyword evidence="4" id="KW-1185">Reference proteome</keyword>
<dbReference type="PROSITE" id="PS00061">
    <property type="entry name" value="ADH_SHORT"/>
    <property type="match status" value="1"/>
</dbReference>
<dbReference type="CDD" id="cd05233">
    <property type="entry name" value="SDR_c"/>
    <property type="match status" value="1"/>
</dbReference>
<dbReference type="AlphaFoldDB" id="A0A4R3VHN2"/>
<dbReference type="Pfam" id="PF13561">
    <property type="entry name" value="adh_short_C2"/>
    <property type="match status" value="1"/>
</dbReference>
<evidence type="ECO:0000256" key="1">
    <source>
        <dbReference type="ARBA" id="ARBA00006484"/>
    </source>
</evidence>
<name>A0A4R3VHN2_9BURK</name>
<dbReference type="OrthoDB" id="9806974at2"/>
<accession>A0A4R3VHN2</accession>
<dbReference type="GO" id="GO:0016491">
    <property type="term" value="F:oxidoreductase activity"/>
    <property type="evidence" value="ECO:0007669"/>
    <property type="project" value="UniProtKB-KW"/>
</dbReference>
<dbReference type="FunFam" id="3.40.50.720:FF:000084">
    <property type="entry name" value="Short-chain dehydrogenase reductase"/>
    <property type="match status" value="1"/>
</dbReference>
<proteinExistence type="inferred from homology"/>
<keyword evidence="2" id="KW-0560">Oxidoreductase</keyword>
<dbReference type="Proteomes" id="UP000294692">
    <property type="component" value="Unassembled WGS sequence"/>
</dbReference>
<evidence type="ECO:0000313" key="4">
    <source>
        <dbReference type="Proteomes" id="UP000294692"/>
    </source>
</evidence>
<dbReference type="RefSeq" id="WP_132473564.1">
    <property type="nucleotide sequence ID" value="NZ_JBEBWM010000072.1"/>
</dbReference>
<dbReference type="PRINTS" id="PR00080">
    <property type="entry name" value="SDRFAMILY"/>
</dbReference>
<comment type="caution">
    <text evidence="3">The sequence shown here is derived from an EMBL/GenBank/DDBJ whole genome shotgun (WGS) entry which is preliminary data.</text>
</comment>
<dbReference type="PANTHER" id="PTHR43639">
    <property type="entry name" value="OXIDOREDUCTASE, SHORT-CHAIN DEHYDROGENASE/REDUCTASE FAMILY (AFU_ORTHOLOGUE AFUA_5G02870)"/>
    <property type="match status" value="1"/>
</dbReference>
<dbReference type="PANTHER" id="PTHR43639:SF1">
    <property type="entry name" value="SHORT-CHAIN DEHYDROGENASE_REDUCTASE FAMILY PROTEIN"/>
    <property type="match status" value="1"/>
</dbReference>
<evidence type="ECO:0000313" key="3">
    <source>
        <dbReference type="EMBL" id="TCV03274.1"/>
    </source>
</evidence>
<sequence length="258" mass="27345">MLNTSFAGKRVFVTGATGLLGMEISQAFAHAGATLMLTDCVAMTDRLKALLPESAAVSFHVMDLSDSAAIHRWVESLSDAALPDVVVNNAGIYPFHDLLTSEPGQCARIFDINTMAPLSFMQAFGKRWIDAGKQGSIVNVSSASSEVARTNGSVYGASKAALEQLTRMFAIRLGRHGIRVNAVRPGIAQDADKGQLPADHLQTISQRIPLGRTLAPGELSDSILFLASQHASFVTGQVISVDGGGSINRRLELIANQG</sequence>
<dbReference type="SUPFAM" id="SSF51735">
    <property type="entry name" value="NAD(P)-binding Rossmann-fold domains"/>
    <property type="match status" value="1"/>
</dbReference>
<dbReference type="EMBL" id="SMBX01000001">
    <property type="protein sequence ID" value="TCV03274.1"/>
    <property type="molecule type" value="Genomic_DNA"/>
</dbReference>
<dbReference type="Gene3D" id="3.40.50.720">
    <property type="entry name" value="NAD(P)-binding Rossmann-like Domain"/>
    <property type="match status" value="1"/>
</dbReference>